<evidence type="ECO:0000256" key="5">
    <source>
        <dbReference type="ARBA" id="ARBA00023136"/>
    </source>
</evidence>
<dbReference type="CDD" id="cd06173">
    <property type="entry name" value="MFS_MefA_like"/>
    <property type="match status" value="1"/>
</dbReference>
<dbReference type="Gene3D" id="1.20.1250.20">
    <property type="entry name" value="MFS general substrate transporter like domains"/>
    <property type="match status" value="1"/>
</dbReference>
<feature type="transmembrane region" description="Helical" evidence="6">
    <location>
        <begin position="220"/>
        <end position="240"/>
    </location>
</feature>
<evidence type="ECO:0000256" key="2">
    <source>
        <dbReference type="ARBA" id="ARBA00022475"/>
    </source>
</evidence>
<dbReference type="InterPro" id="IPR036259">
    <property type="entry name" value="MFS_trans_sf"/>
</dbReference>
<feature type="transmembrane region" description="Helical" evidence="6">
    <location>
        <begin position="351"/>
        <end position="373"/>
    </location>
</feature>
<keyword evidence="8" id="KW-1185">Reference proteome</keyword>
<accession>A0A7G6X5S0</accession>
<feature type="transmembrane region" description="Helical" evidence="6">
    <location>
        <begin position="116"/>
        <end position="140"/>
    </location>
</feature>
<sequence length="412" mass="42432">MNLAGWNVLGMRVMWRNRDFLKLWVGQAVSASGSAITTVAMPLVAVVSLGASPVEMGLLSALTVVPHLVFGLPAGVWVNRLSRRRVMIVADLGRALLLGAIPVLSAVGLLRMEHLYVVAVLAGVLTLLSDTASMTLLPALVPRDDLMQANSASMLTQTVASTTGPSVAGVLAQVASAPFAIAVDAMSFVVSAVASFLIKEPARPVVVGRRYHLLEGLRELFGNPVLSALTLSAAIAAIAGAAQAPLVVLYLVRDLHWPPLLVGVTITVGGVSSVVATMVAPSYSRKLGVGRAYLSGQFLASLAGAALAAGWMPLVLLSQLLTGAGMPLYGVPQRTLRQALVPAHLLAQVTASWRTLVIGGQTVGAVMGGLAAAHFGVRPTLVLSSLGMLAGVAVAAWSPLRGLVGLPAKLTS</sequence>
<comment type="subcellular location">
    <subcellularLocation>
        <location evidence="1">Cell membrane</location>
        <topology evidence="1">Multi-pass membrane protein</topology>
    </subcellularLocation>
</comment>
<evidence type="ECO:0000256" key="1">
    <source>
        <dbReference type="ARBA" id="ARBA00004651"/>
    </source>
</evidence>
<name>A0A7G6X5S0_9ACTN</name>
<keyword evidence="4 6" id="KW-1133">Transmembrane helix</keyword>
<dbReference type="AlphaFoldDB" id="A0A7G6X5S0"/>
<organism evidence="7 8">
    <name type="scientific">Kribbella qitaiheensis</name>
    <dbReference type="NCBI Taxonomy" id="1544730"/>
    <lineage>
        <taxon>Bacteria</taxon>
        <taxon>Bacillati</taxon>
        <taxon>Actinomycetota</taxon>
        <taxon>Actinomycetes</taxon>
        <taxon>Propionibacteriales</taxon>
        <taxon>Kribbellaceae</taxon>
        <taxon>Kribbella</taxon>
    </lineage>
</organism>
<keyword evidence="3 6" id="KW-0812">Transmembrane</keyword>
<evidence type="ECO:0000313" key="7">
    <source>
        <dbReference type="EMBL" id="QNE21585.1"/>
    </source>
</evidence>
<dbReference type="Pfam" id="PF07690">
    <property type="entry name" value="MFS_1"/>
    <property type="match status" value="1"/>
</dbReference>
<feature type="transmembrane region" description="Helical" evidence="6">
    <location>
        <begin position="260"/>
        <end position="280"/>
    </location>
</feature>
<evidence type="ECO:0000313" key="8">
    <source>
        <dbReference type="Proteomes" id="UP000515563"/>
    </source>
</evidence>
<evidence type="ECO:0000256" key="6">
    <source>
        <dbReference type="SAM" id="Phobius"/>
    </source>
</evidence>
<dbReference type="EMBL" id="CP043661">
    <property type="protein sequence ID" value="QNE21585.1"/>
    <property type="molecule type" value="Genomic_DNA"/>
</dbReference>
<feature type="transmembrane region" description="Helical" evidence="6">
    <location>
        <begin position="178"/>
        <end position="199"/>
    </location>
</feature>
<feature type="transmembrane region" description="Helical" evidence="6">
    <location>
        <begin position="21"/>
        <end position="45"/>
    </location>
</feature>
<protein>
    <submittedName>
        <fullName evidence="7">MFS transporter</fullName>
    </submittedName>
</protein>
<keyword evidence="5 6" id="KW-0472">Membrane</keyword>
<feature type="transmembrane region" description="Helical" evidence="6">
    <location>
        <begin position="57"/>
        <end position="79"/>
    </location>
</feature>
<keyword evidence="2" id="KW-1003">Cell membrane</keyword>
<feature type="transmembrane region" description="Helical" evidence="6">
    <location>
        <begin position="380"/>
        <end position="400"/>
    </location>
</feature>
<feature type="transmembrane region" description="Helical" evidence="6">
    <location>
        <begin position="292"/>
        <end position="312"/>
    </location>
</feature>
<evidence type="ECO:0000256" key="3">
    <source>
        <dbReference type="ARBA" id="ARBA00022692"/>
    </source>
</evidence>
<proteinExistence type="predicted"/>
<evidence type="ECO:0000256" key="4">
    <source>
        <dbReference type="ARBA" id="ARBA00022989"/>
    </source>
</evidence>
<dbReference type="Proteomes" id="UP000515563">
    <property type="component" value="Chromosome"/>
</dbReference>
<dbReference type="KEGG" id="kqi:F1D05_31255"/>
<dbReference type="PANTHER" id="PTHR23513:SF6">
    <property type="entry name" value="MAJOR FACILITATOR SUPERFAMILY ASSOCIATED DOMAIN-CONTAINING PROTEIN"/>
    <property type="match status" value="1"/>
</dbReference>
<dbReference type="InterPro" id="IPR011701">
    <property type="entry name" value="MFS"/>
</dbReference>
<dbReference type="PANTHER" id="PTHR23513">
    <property type="entry name" value="INTEGRAL MEMBRANE EFFLUX PROTEIN-RELATED"/>
    <property type="match status" value="1"/>
</dbReference>
<dbReference type="GO" id="GO:0022857">
    <property type="term" value="F:transmembrane transporter activity"/>
    <property type="evidence" value="ECO:0007669"/>
    <property type="project" value="InterPro"/>
</dbReference>
<dbReference type="GO" id="GO:0005886">
    <property type="term" value="C:plasma membrane"/>
    <property type="evidence" value="ECO:0007669"/>
    <property type="project" value="UniProtKB-SubCell"/>
</dbReference>
<dbReference type="SUPFAM" id="SSF103473">
    <property type="entry name" value="MFS general substrate transporter"/>
    <property type="match status" value="1"/>
</dbReference>
<reference evidence="7 8" key="2">
    <citation type="journal article" date="2020" name="Microbiol. Resour. Announc.">
        <title>Antarctic desert soil bacteria exhibit high novel natural product potential, evaluated through long-read genome sequencing and comparative genomics.</title>
        <authorList>
            <person name="Benaud N."/>
            <person name="Edwards R.J."/>
            <person name="Amos T.G."/>
            <person name="D'Agostino P.M."/>
            <person name="Gutierrez-Chavez C."/>
            <person name="Montgomery K."/>
            <person name="Nicetic I."/>
            <person name="Ferrari B.C."/>
        </authorList>
    </citation>
    <scope>NUCLEOTIDE SEQUENCE [LARGE SCALE GENOMIC DNA]</scope>
    <source>
        <strain evidence="7 8">SPB151</strain>
    </source>
</reference>
<dbReference type="RefSeq" id="WP_185443994.1">
    <property type="nucleotide sequence ID" value="NZ_CP043661.1"/>
</dbReference>
<reference evidence="8" key="1">
    <citation type="submission" date="2019-09" db="EMBL/GenBank/DDBJ databases">
        <title>Antimicrobial potential of Antarctic Bacteria.</title>
        <authorList>
            <person name="Benaud N."/>
            <person name="Edwards R.J."/>
            <person name="Ferrari B.C."/>
        </authorList>
    </citation>
    <scope>NUCLEOTIDE SEQUENCE [LARGE SCALE GENOMIC DNA]</scope>
    <source>
        <strain evidence="8">SPB151</strain>
    </source>
</reference>
<gene>
    <name evidence="7" type="ORF">F1D05_31255</name>
</gene>